<name>A0ABQ0D210_9HELI</name>
<evidence type="ECO:0000313" key="3">
    <source>
        <dbReference type="Proteomes" id="UP001562457"/>
    </source>
</evidence>
<feature type="transmembrane region" description="Helical" evidence="1">
    <location>
        <begin position="12"/>
        <end position="35"/>
    </location>
</feature>
<keyword evidence="1" id="KW-0472">Membrane</keyword>
<dbReference type="Proteomes" id="UP001562457">
    <property type="component" value="Unassembled WGS sequence"/>
</dbReference>
<dbReference type="EMBL" id="BAAFHN010000005">
    <property type="protein sequence ID" value="GAB0172396.1"/>
    <property type="molecule type" value="Genomic_DNA"/>
</dbReference>
<evidence type="ECO:0000313" key="2">
    <source>
        <dbReference type="EMBL" id="GAB0172396.1"/>
    </source>
</evidence>
<reference evidence="2 3" key="1">
    <citation type="submission" date="2024-06" db="EMBL/GenBank/DDBJ databases">
        <title>Draft genome sequence of Helicobacter trogontum NHP16-4001.</title>
        <authorList>
            <person name="Rimbara E."/>
            <person name="Suzuki M."/>
        </authorList>
    </citation>
    <scope>NUCLEOTIDE SEQUENCE [LARGE SCALE GENOMIC DNA]</scope>
    <source>
        <strain evidence="2 3">NHP16-4001</strain>
    </source>
</reference>
<dbReference type="RefSeq" id="WP_369607172.1">
    <property type="nucleotide sequence ID" value="NZ_BAAFHN010000005.1"/>
</dbReference>
<keyword evidence="1" id="KW-1133">Transmembrane helix</keyword>
<keyword evidence="3" id="KW-1185">Reference proteome</keyword>
<protein>
    <submittedName>
        <fullName evidence="2">Uncharacterized protein</fullName>
    </submittedName>
</protein>
<sequence length="109" mass="12155">MFNAILNPMGSTAAIMLQFGLSAAFCLILASVIMSKNYRFRNNKQGYYAMITCCSLFLVLCTPLITGILAIPLAFIIAYFAKDSKTMLKLFLAKKYHQEIDNNIDGNKV</sequence>
<gene>
    <name evidence="2" type="ORF">NHP164001_04090</name>
</gene>
<accession>A0ABQ0D210</accession>
<evidence type="ECO:0000256" key="1">
    <source>
        <dbReference type="SAM" id="Phobius"/>
    </source>
</evidence>
<keyword evidence="1" id="KW-0812">Transmembrane</keyword>
<proteinExistence type="predicted"/>
<organism evidence="2 3">
    <name type="scientific">Helicobacter trogontum</name>
    <dbReference type="NCBI Taxonomy" id="50960"/>
    <lineage>
        <taxon>Bacteria</taxon>
        <taxon>Pseudomonadati</taxon>
        <taxon>Campylobacterota</taxon>
        <taxon>Epsilonproteobacteria</taxon>
        <taxon>Campylobacterales</taxon>
        <taxon>Helicobacteraceae</taxon>
        <taxon>Helicobacter</taxon>
    </lineage>
</organism>
<feature type="transmembrane region" description="Helical" evidence="1">
    <location>
        <begin position="47"/>
        <end position="80"/>
    </location>
</feature>
<comment type="caution">
    <text evidence="2">The sequence shown here is derived from an EMBL/GenBank/DDBJ whole genome shotgun (WGS) entry which is preliminary data.</text>
</comment>